<reference evidence="3" key="1">
    <citation type="journal article" date="2018" name="Nat. Microbiol.">
        <title>Leveraging single-cell genomics to expand the fungal tree of life.</title>
        <authorList>
            <person name="Ahrendt S.R."/>
            <person name="Quandt C.A."/>
            <person name="Ciobanu D."/>
            <person name="Clum A."/>
            <person name="Salamov A."/>
            <person name="Andreopoulos B."/>
            <person name="Cheng J.F."/>
            <person name="Woyke T."/>
            <person name="Pelin A."/>
            <person name="Henrissat B."/>
            <person name="Reynolds N.K."/>
            <person name="Benny G.L."/>
            <person name="Smith M.E."/>
            <person name="James T.Y."/>
            <person name="Grigoriev I.V."/>
        </authorList>
    </citation>
    <scope>NUCLEOTIDE SEQUENCE [LARGE SCALE GENOMIC DNA]</scope>
</reference>
<name>A0A4V1IPF3_9FUNG</name>
<dbReference type="InterPro" id="IPR012337">
    <property type="entry name" value="RNaseH-like_sf"/>
</dbReference>
<dbReference type="AlphaFoldDB" id="A0A4V1IPF3"/>
<keyword evidence="3" id="KW-1185">Reference proteome</keyword>
<feature type="domain" description="Retrovirus-related Pol polyprotein from transposon TNT 1-94-like beta-barrel" evidence="1">
    <location>
        <begin position="2"/>
        <end position="47"/>
    </location>
</feature>
<dbReference type="Proteomes" id="UP000269721">
    <property type="component" value="Unassembled WGS sequence"/>
</dbReference>
<dbReference type="SUPFAM" id="SSF53098">
    <property type="entry name" value="Ribonuclease H-like"/>
    <property type="match status" value="1"/>
</dbReference>
<sequence>RWLLDSGATSTVVKSRKHFSSDYNQTSSSVTIGNGKNIPIVGTGTLSSFFPAGPAAVTSSYAKTSSSIAPSSTPSGISTVAAIHVPDIAALLMSTGALADAGSESHFARTQATLHDESTGAIVGVAPREGGNYYFYTKTAVTTTAIADGDKSRSLLHTSQPAIALAASDLFAFAAMAAVEAPKSDSHKVFVAKTDAALRQSTMIPKYSTSASATSATALCGPSLPINGFLRWNRSGEDILGVFQTFMVNIVFFHGWGVGTLRTDCAKDFVSATCTSQLREARIRHETTVPYSSAHDGSITVPDVEMALAAVIDDPEPLTLEEALCRPDAARWQEAIDKEFASLLRHGTCVLKLYLLGAKRVGCRWVFA</sequence>
<feature type="non-terminal residue" evidence="2">
    <location>
        <position position="1"/>
    </location>
</feature>
<proteinExistence type="predicted"/>
<evidence type="ECO:0000313" key="2">
    <source>
        <dbReference type="EMBL" id="RKO82857.1"/>
    </source>
</evidence>
<dbReference type="EMBL" id="ML001993">
    <property type="protein sequence ID" value="RKO82857.1"/>
    <property type="molecule type" value="Genomic_DNA"/>
</dbReference>
<gene>
    <name evidence="2" type="ORF">BDK51DRAFT_34423</name>
</gene>
<accession>A0A4V1IPF3</accession>
<protein>
    <recommendedName>
        <fullName evidence="1">Retrovirus-related Pol polyprotein from transposon TNT 1-94-like beta-barrel domain-containing protein</fullName>
    </recommendedName>
</protein>
<organism evidence="2 3">
    <name type="scientific">Blyttiomyces helicus</name>
    <dbReference type="NCBI Taxonomy" id="388810"/>
    <lineage>
        <taxon>Eukaryota</taxon>
        <taxon>Fungi</taxon>
        <taxon>Fungi incertae sedis</taxon>
        <taxon>Chytridiomycota</taxon>
        <taxon>Chytridiomycota incertae sedis</taxon>
        <taxon>Chytridiomycetes</taxon>
        <taxon>Chytridiomycetes incertae sedis</taxon>
        <taxon>Blyttiomyces</taxon>
    </lineage>
</organism>
<evidence type="ECO:0000313" key="3">
    <source>
        <dbReference type="Proteomes" id="UP000269721"/>
    </source>
</evidence>
<dbReference type="Pfam" id="PF22936">
    <property type="entry name" value="Pol_BBD"/>
    <property type="match status" value="1"/>
</dbReference>
<evidence type="ECO:0000259" key="1">
    <source>
        <dbReference type="Pfam" id="PF22936"/>
    </source>
</evidence>
<dbReference type="OrthoDB" id="3799035at2759"/>
<dbReference type="InterPro" id="IPR054722">
    <property type="entry name" value="PolX-like_BBD"/>
</dbReference>